<evidence type="ECO:0000256" key="2">
    <source>
        <dbReference type="SAM" id="Phobius"/>
    </source>
</evidence>
<evidence type="ECO:0000313" key="4">
    <source>
        <dbReference type="Proteomes" id="UP000078476"/>
    </source>
</evidence>
<name>A0A177MWL3_9GAMM</name>
<dbReference type="OrthoDB" id="5570008at2"/>
<evidence type="ECO:0000313" key="3">
    <source>
        <dbReference type="EMBL" id="OAI10022.1"/>
    </source>
</evidence>
<keyword evidence="2" id="KW-1133">Transmembrane helix</keyword>
<evidence type="ECO:0000256" key="1">
    <source>
        <dbReference type="SAM" id="MobiDB-lite"/>
    </source>
</evidence>
<dbReference type="EMBL" id="LUUI01000161">
    <property type="protein sequence ID" value="OAI10022.1"/>
    <property type="molecule type" value="Genomic_DNA"/>
</dbReference>
<dbReference type="Proteomes" id="UP000078476">
    <property type="component" value="Unassembled WGS sequence"/>
</dbReference>
<proteinExistence type="predicted"/>
<reference evidence="3 4" key="1">
    <citation type="submission" date="2016-03" db="EMBL/GenBank/DDBJ databases">
        <authorList>
            <person name="Ploux O."/>
        </authorList>
    </citation>
    <scope>NUCLEOTIDE SEQUENCE [LARGE SCALE GENOMIC DNA]</scope>
    <source>
        <strain evidence="3 4">R-45370</strain>
    </source>
</reference>
<feature type="compositionally biased region" description="Polar residues" evidence="1">
    <location>
        <begin position="44"/>
        <end position="61"/>
    </location>
</feature>
<organism evidence="3 4">
    <name type="scientific">Methylomonas lenta</name>
    <dbReference type="NCBI Taxonomy" id="980561"/>
    <lineage>
        <taxon>Bacteria</taxon>
        <taxon>Pseudomonadati</taxon>
        <taxon>Pseudomonadota</taxon>
        <taxon>Gammaproteobacteria</taxon>
        <taxon>Methylococcales</taxon>
        <taxon>Methylococcaceae</taxon>
        <taxon>Methylomonas</taxon>
    </lineage>
</organism>
<feature type="region of interest" description="Disordered" evidence="1">
    <location>
        <begin position="42"/>
        <end position="87"/>
    </location>
</feature>
<accession>A0A177MWL3</accession>
<dbReference type="RefSeq" id="WP_083960744.1">
    <property type="nucleotide sequence ID" value="NZ_LUUI01000161.1"/>
</dbReference>
<protein>
    <submittedName>
        <fullName evidence="3">Uncharacterized protein</fullName>
    </submittedName>
</protein>
<dbReference type="STRING" id="980561.A1359_17600"/>
<sequence>MAKFEELMNVMKTMESSEIAMVLLLVGVILILLIFSAIKRGDNKNSPQGRESQRTAPTFESLSPLPDEKPSQDQSVGSALKPAPDPQIEAEINPLDSLEAEAKVQFVVSNLPSSEVPQDSILRRHYDALHKVMAVSNVSPVVQESLAEDSCSSIKSAIEQAVIKQTQTTATKATAIDQFVVSGTASVPEDSVLKRHFIQQIKTEIQNGMSPRPSDSVLQRHYDSHIRYELEKRFAS</sequence>
<gene>
    <name evidence="3" type="ORF">A1359_17600</name>
</gene>
<keyword evidence="2" id="KW-0472">Membrane</keyword>
<feature type="transmembrane region" description="Helical" evidence="2">
    <location>
        <begin position="20"/>
        <end position="38"/>
    </location>
</feature>
<keyword evidence="4" id="KW-1185">Reference proteome</keyword>
<comment type="caution">
    <text evidence="3">The sequence shown here is derived from an EMBL/GenBank/DDBJ whole genome shotgun (WGS) entry which is preliminary data.</text>
</comment>
<dbReference type="AlphaFoldDB" id="A0A177MWL3"/>
<keyword evidence="2" id="KW-0812">Transmembrane</keyword>